<organism evidence="1 2">
    <name type="scientific">Sphaerisporangium album</name>
    <dbReference type="NCBI Taxonomy" id="509200"/>
    <lineage>
        <taxon>Bacteria</taxon>
        <taxon>Bacillati</taxon>
        <taxon>Actinomycetota</taxon>
        <taxon>Actinomycetes</taxon>
        <taxon>Streptosporangiales</taxon>
        <taxon>Streptosporangiaceae</taxon>
        <taxon>Sphaerisporangium</taxon>
    </lineage>
</organism>
<dbReference type="AlphaFoldDB" id="A0A367FUI8"/>
<name>A0A367FUI8_9ACTN</name>
<proteinExistence type="predicted"/>
<gene>
    <name evidence="1" type="ORF">DQ384_01405</name>
</gene>
<evidence type="ECO:0000313" key="1">
    <source>
        <dbReference type="EMBL" id="RCG33370.1"/>
    </source>
</evidence>
<evidence type="ECO:0000313" key="2">
    <source>
        <dbReference type="Proteomes" id="UP000253094"/>
    </source>
</evidence>
<sequence length="78" mass="7895">MKQQFGAASVQFHVAELVDAEEVDAAVAGDGLVELLCSPVRGAAVVQRDGAVRLAGLRALRQGIGGHLGVRMSAGALG</sequence>
<keyword evidence="2" id="KW-1185">Reference proteome</keyword>
<protein>
    <submittedName>
        <fullName evidence="1">Uncharacterized protein</fullName>
    </submittedName>
</protein>
<accession>A0A367FUI8</accession>
<dbReference type="EMBL" id="QOIL01000001">
    <property type="protein sequence ID" value="RCG33370.1"/>
    <property type="molecule type" value="Genomic_DNA"/>
</dbReference>
<dbReference type="Proteomes" id="UP000253094">
    <property type="component" value="Unassembled WGS sequence"/>
</dbReference>
<reference evidence="1 2" key="1">
    <citation type="submission" date="2018-06" db="EMBL/GenBank/DDBJ databases">
        <title>Sphaerisporangium craniellae sp. nov., isolated from a marine sponge in the South China Sea.</title>
        <authorList>
            <person name="Li L."/>
        </authorList>
    </citation>
    <scope>NUCLEOTIDE SEQUENCE [LARGE SCALE GENOMIC DNA]</scope>
    <source>
        <strain evidence="1 2">CCTCC AA 208026</strain>
    </source>
</reference>
<comment type="caution">
    <text evidence="1">The sequence shown here is derived from an EMBL/GenBank/DDBJ whole genome shotgun (WGS) entry which is preliminary data.</text>
</comment>